<accession>A0ACB8B934</accession>
<comment type="caution">
    <text evidence="1">The sequence shown here is derived from an EMBL/GenBank/DDBJ whole genome shotgun (WGS) entry which is preliminary data.</text>
</comment>
<reference evidence="1" key="1">
    <citation type="journal article" date="2021" name="New Phytol.">
        <title>Evolutionary innovations through gain and loss of genes in the ectomycorrhizal Boletales.</title>
        <authorList>
            <person name="Wu G."/>
            <person name="Miyauchi S."/>
            <person name="Morin E."/>
            <person name="Kuo A."/>
            <person name="Drula E."/>
            <person name="Varga T."/>
            <person name="Kohler A."/>
            <person name="Feng B."/>
            <person name="Cao Y."/>
            <person name="Lipzen A."/>
            <person name="Daum C."/>
            <person name="Hundley H."/>
            <person name="Pangilinan J."/>
            <person name="Johnson J."/>
            <person name="Barry K."/>
            <person name="LaButti K."/>
            <person name="Ng V."/>
            <person name="Ahrendt S."/>
            <person name="Min B."/>
            <person name="Choi I.G."/>
            <person name="Park H."/>
            <person name="Plett J.M."/>
            <person name="Magnuson J."/>
            <person name="Spatafora J.W."/>
            <person name="Nagy L.G."/>
            <person name="Henrissat B."/>
            <person name="Grigoriev I.V."/>
            <person name="Yang Z.L."/>
            <person name="Xu J."/>
            <person name="Martin F.M."/>
        </authorList>
    </citation>
    <scope>NUCLEOTIDE SEQUENCE</scope>
    <source>
        <strain evidence="1">KUC20120723A-06</strain>
    </source>
</reference>
<name>A0ACB8B934_9AGAM</name>
<sequence length="489" mass="53807">MAETLQGSPTPDHMKDVDELNDDEFSDAEQALLEGTVWRKLDRWVLPVCTMFYLLSFLDRSNVANARVAGMQTDLKMSNYEYSVALTVTYVPYIAAEFPSNLLLKYVGPDLMLPAMVTLWGLVATLQGVVTNYSGLLACRFFLGLMEGGLFPGLVLYLSFFYPRDRLQIRVATFFAAASLSGAFSGLLAAAIMEINGKAGKPGWAWIFILEGIFTFVFGFIAFFILPRSPEQARFFTPTERAYVLSKLKLGGAVARDVEKDGFSWIEVVNALKSPHIWLLAVPLFFNGTTLFGLAYFEPTIVAGLGYTGNRAQLMSVPPFATAFVCSMISAVVSDRYRCRGLTTIFFSVLSLIGFAMFLGNKSSHIRYGSLFLSITGAYCTAPALSTWLANNSAPHVRRATAVAIGFIMTNSGGILATWLLGSLSPAPNYTKATVTSVIMSVGMIVFPALNLVYLSRQNRDKSEKRQAMTKEEEPAGLGDRSVWFEYNL</sequence>
<dbReference type="Proteomes" id="UP000790709">
    <property type="component" value="Unassembled WGS sequence"/>
</dbReference>
<proteinExistence type="predicted"/>
<evidence type="ECO:0000313" key="2">
    <source>
        <dbReference type="Proteomes" id="UP000790709"/>
    </source>
</evidence>
<gene>
    <name evidence="1" type="ORF">BV22DRAFT_1017993</name>
</gene>
<evidence type="ECO:0000313" key="1">
    <source>
        <dbReference type="EMBL" id="KAH7922094.1"/>
    </source>
</evidence>
<dbReference type="EMBL" id="MU266498">
    <property type="protein sequence ID" value="KAH7922094.1"/>
    <property type="molecule type" value="Genomic_DNA"/>
</dbReference>
<protein>
    <submittedName>
        <fullName evidence="1">MFS general substrate transporter</fullName>
    </submittedName>
</protein>
<keyword evidence="2" id="KW-1185">Reference proteome</keyword>
<organism evidence="1 2">
    <name type="scientific">Leucogyrophana mollusca</name>
    <dbReference type="NCBI Taxonomy" id="85980"/>
    <lineage>
        <taxon>Eukaryota</taxon>
        <taxon>Fungi</taxon>
        <taxon>Dikarya</taxon>
        <taxon>Basidiomycota</taxon>
        <taxon>Agaricomycotina</taxon>
        <taxon>Agaricomycetes</taxon>
        <taxon>Agaricomycetidae</taxon>
        <taxon>Boletales</taxon>
        <taxon>Boletales incertae sedis</taxon>
        <taxon>Leucogyrophana</taxon>
    </lineage>
</organism>